<dbReference type="PANTHER" id="PTHR22726:SF18">
    <property type="entry name" value="PEPTIDASE M48 DOMAIN-CONTAINING PROTEIN"/>
    <property type="match status" value="1"/>
</dbReference>
<dbReference type="Proteomes" id="UP000807306">
    <property type="component" value="Unassembled WGS sequence"/>
</dbReference>
<dbReference type="PANTHER" id="PTHR22726">
    <property type="entry name" value="METALLOENDOPEPTIDASE OMA1"/>
    <property type="match status" value="1"/>
</dbReference>
<evidence type="ECO:0000313" key="10">
    <source>
        <dbReference type="Proteomes" id="UP000807306"/>
    </source>
</evidence>
<keyword evidence="7" id="KW-0472">Membrane</keyword>
<dbReference type="EMBL" id="MU157827">
    <property type="protein sequence ID" value="KAF9533816.1"/>
    <property type="molecule type" value="Genomic_DNA"/>
</dbReference>
<dbReference type="GO" id="GO:0034982">
    <property type="term" value="P:mitochondrial protein processing"/>
    <property type="evidence" value="ECO:0007669"/>
    <property type="project" value="TreeGrafter"/>
</dbReference>
<dbReference type="GO" id="GO:0004222">
    <property type="term" value="F:metalloendopeptidase activity"/>
    <property type="evidence" value="ECO:0007669"/>
    <property type="project" value="InterPro"/>
</dbReference>
<evidence type="ECO:0000256" key="7">
    <source>
        <dbReference type="SAM" id="Phobius"/>
    </source>
</evidence>
<evidence type="ECO:0000256" key="5">
    <source>
        <dbReference type="ARBA" id="ARBA00022833"/>
    </source>
</evidence>
<dbReference type="InterPro" id="IPR051156">
    <property type="entry name" value="Mito/Outer_Membr_Metalloprot"/>
</dbReference>
<keyword evidence="5" id="KW-0862">Zinc</keyword>
<keyword evidence="10" id="KW-1185">Reference proteome</keyword>
<gene>
    <name evidence="9" type="ORF">CPB83DRAFT_756947</name>
</gene>
<evidence type="ECO:0000256" key="2">
    <source>
        <dbReference type="ARBA" id="ARBA00022670"/>
    </source>
</evidence>
<evidence type="ECO:0000259" key="8">
    <source>
        <dbReference type="Pfam" id="PF01435"/>
    </source>
</evidence>
<keyword evidence="2" id="KW-0645">Protease</keyword>
<feature type="transmembrane region" description="Helical" evidence="7">
    <location>
        <begin position="156"/>
        <end position="177"/>
    </location>
</feature>
<keyword evidence="6" id="KW-0482">Metalloprotease</keyword>
<reference evidence="9" key="1">
    <citation type="submission" date="2020-11" db="EMBL/GenBank/DDBJ databases">
        <authorList>
            <consortium name="DOE Joint Genome Institute"/>
            <person name="Ahrendt S."/>
            <person name="Riley R."/>
            <person name="Andreopoulos W."/>
            <person name="Labutti K."/>
            <person name="Pangilinan J."/>
            <person name="Ruiz-Duenas F.J."/>
            <person name="Barrasa J.M."/>
            <person name="Sanchez-Garcia M."/>
            <person name="Camarero S."/>
            <person name="Miyauchi S."/>
            <person name="Serrano A."/>
            <person name="Linde D."/>
            <person name="Babiker R."/>
            <person name="Drula E."/>
            <person name="Ayuso-Fernandez I."/>
            <person name="Pacheco R."/>
            <person name="Padilla G."/>
            <person name="Ferreira P."/>
            <person name="Barriuso J."/>
            <person name="Kellner H."/>
            <person name="Castanera R."/>
            <person name="Alfaro M."/>
            <person name="Ramirez L."/>
            <person name="Pisabarro A.G."/>
            <person name="Kuo A."/>
            <person name="Tritt A."/>
            <person name="Lipzen A."/>
            <person name="He G."/>
            <person name="Yan M."/>
            <person name="Ng V."/>
            <person name="Cullen D."/>
            <person name="Martin F."/>
            <person name="Rosso M.-N."/>
            <person name="Henrissat B."/>
            <person name="Hibbett D."/>
            <person name="Martinez A.T."/>
            <person name="Grigoriev I.V."/>
        </authorList>
    </citation>
    <scope>NUCLEOTIDE SEQUENCE</scope>
    <source>
        <strain evidence="9">CBS 506.95</strain>
    </source>
</reference>
<organism evidence="9 10">
    <name type="scientific">Crepidotus variabilis</name>
    <dbReference type="NCBI Taxonomy" id="179855"/>
    <lineage>
        <taxon>Eukaryota</taxon>
        <taxon>Fungi</taxon>
        <taxon>Dikarya</taxon>
        <taxon>Basidiomycota</taxon>
        <taxon>Agaricomycotina</taxon>
        <taxon>Agaricomycetes</taxon>
        <taxon>Agaricomycetidae</taxon>
        <taxon>Agaricales</taxon>
        <taxon>Agaricineae</taxon>
        <taxon>Crepidotaceae</taxon>
        <taxon>Crepidotus</taxon>
    </lineage>
</organism>
<evidence type="ECO:0000256" key="1">
    <source>
        <dbReference type="ARBA" id="ARBA00001947"/>
    </source>
</evidence>
<evidence type="ECO:0000256" key="6">
    <source>
        <dbReference type="ARBA" id="ARBA00023049"/>
    </source>
</evidence>
<accession>A0A9P6EPV4</accession>
<keyword evidence="7" id="KW-1133">Transmembrane helix</keyword>
<dbReference type="GO" id="GO:0046872">
    <property type="term" value="F:metal ion binding"/>
    <property type="evidence" value="ECO:0007669"/>
    <property type="project" value="UniProtKB-KW"/>
</dbReference>
<comment type="caution">
    <text evidence="9">The sequence shown here is derived from an EMBL/GenBank/DDBJ whole genome shotgun (WGS) entry which is preliminary data.</text>
</comment>
<proteinExistence type="predicted"/>
<keyword evidence="3" id="KW-0479">Metal-binding</keyword>
<evidence type="ECO:0000256" key="3">
    <source>
        <dbReference type="ARBA" id="ARBA00022723"/>
    </source>
</evidence>
<evidence type="ECO:0000256" key="4">
    <source>
        <dbReference type="ARBA" id="ARBA00022801"/>
    </source>
</evidence>
<keyword evidence="7" id="KW-0812">Transmembrane</keyword>
<dbReference type="AlphaFoldDB" id="A0A9P6EPV4"/>
<dbReference type="InterPro" id="IPR001915">
    <property type="entry name" value="Peptidase_M48"/>
</dbReference>
<name>A0A9P6EPV4_9AGAR</name>
<protein>
    <recommendedName>
        <fullName evidence="8">Peptidase M48 domain-containing protein</fullName>
    </recommendedName>
</protein>
<sequence>MASRIIIRGLPYHNSPLQQRRTLSVCAGFQFAASTSNFGSDGFGLRRLTRVHSPAIPPRPSLQPPRPLHISVRHFHATSRRQGLPALIPFLASIFKASVGLEIARTAGRIALTFIPIFWLGGLRSKRAIQYAAVHGIPVSDEKREAHIRTLRRSILALKILVAIPFTLFWATIIGSLERTPLTGRWRTILLSPDEEDEIAAQLAGQGWYTAVAEILKGDGSPRIIPPSDWRYQWVQSTLRRLENTVPVLSSEPELCPNWTEGGPNDCPLPPPAQHPLRPRPRATEYLRWMCDKMAQKADNPLGPYGPIPGPPYSLVLVEKPDASNAFSYGFGPNGGSGIVVYTGFLDDIVAKHSLPNSTSELTQPARSYWSWLFGGLFSSPPTPSHPIPSEEQTTELAVLLAHEMAHLVLSHHLESLSSVEVMVPGALSIIADVIRVLIFPITAIFGPFVNDAVAQLGKVGSGELAKISEYCNSVHQEIEADVVSARILAHAGFDARSAVSFWEGRGESECAIRMGNSKDDGGRHLESNMSGPLHPMGETRLKCLRDELQRWECERRNALTKRAKHSTS</sequence>
<comment type="cofactor">
    <cofactor evidence="1">
        <name>Zn(2+)</name>
        <dbReference type="ChEBI" id="CHEBI:29105"/>
    </cofactor>
</comment>
<keyword evidence="4" id="KW-0378">Hydrolase</keyword>
<dbReference type="GO" id="GO:0006515">
    <property type="term" value="P:protein quality control for misfolded or incompletely synthesized proteins"/>
    <property type="evidence" value="ECO:0007669"/>
    <property type="project" value="TreeGrafter"/>
</dbReference>
<dbReference type="OrthoDB" id="7464992at2759"/>
<dbReference type="GO" id="GO:0005743">
    <property type="term" value="C:mitochondrial inner membrane"/>
    <property type="evidence" value="ECO:0007669"/>
    <property type="project" value="TreeGrafter"/>
</dbReference>
<feature type="domain" description="Peptidase M48" evidence="8">
    <location>
        <begin position="308"/>
        <end position="547"/>
    </location>
</feature>
<dbReference type="Pfam" id="PF01435">
    <property type="entry name" value="Peptidase_M48"/>
    <property type="match status" value="1"/>
</dbReference>
<evidence type="ECO:0000313" key="9">
    <source>
        <dbReference type="EMBL" id="KAF9533816.1"/>
    </source>
</evidence>